<organism evidence="4">
    <name type="scientific">gut metagenome</name>
    <dbReference type="NCBI Taxonomy" id="749906"/>
    <lineage>
        <taxon>unclassified sequences</taxon>
        <taxon>metagenomes</taxon>
        <taxon>organismal metagenomes</taxon>
    </lineage>
</organism>
<dbReference type="PROSITE" id="PS51257">
    <property type="entry name" value="PROKAR_LIPOPROTEIN"/>
    <property type="match status" value="1"/>
</dbReference>
<keyword evidence="1" id="KW-0378">Hydrolase</keyword>
<dbReference type="InterPro" id="IPR017853">
    <property type="entry name" value="GH"/>
</dbReference>
<dbReference type="GO" id="GO:0008061">
    <property type="term" value="F:chitin binding"/>
    <property type="evidence" value="ECO:0007669"/>
    <property type="project" value="InterPro"/>
</dbReference>
<protein>
    <submittedName>
        <fullName evidence="4">Chitinase</fullName>
    </submittedName>
</protein>
<evidence type="ECO:0000313" key="4">
    <source>
        <dbReference type="EMBL" id="EJX05521.1"/>
    </source>
</evidence>
<dbReference type="Pfam" id="PF00704">
    <property type="entry name" value="Glyco_hydro_18"/>
    <property type="match status" value="1"/>
</dbReference>
<dbReference type="InterPro" id="IPR001579">
    <property type="entry name" value="Glyco_hydro_18_chit_AS"/>
</dbReference>
<dbReference type="PANTHER" id="PTHR11177">
    <property type="entry name" value="CHITINASE"/>
    <property type="match status" value="1"/>
</dbReference>
<dbReference type="SUPFAM" id="SSF51445">
    <property type="entry name" value="(Trans)glycosidases"/>
    <property type="match status" value="1"/>
</dbReference>
<dbReference type="GO" id="GO:0004553">
    <property type="term" value="F:hydrolase activity, hydrolyzing O-glycosyl compounds"/>
    <property type="evidence" value="ECO:0007669"/>
    <property type="project" value="InterPro"/>
</dbReference>
<reference evidence="4" key="1">
    <citation type="journal article" date="2012" name="PLoS ONE">
        <title>Gene sets for utilization of primary and secondary nutrition supplies in the distal gut of endangered iberian lynx.</title>
        <authorList>
            <person name="Alcaide M."/>
            <person name="Messina E."/>
            <person name="Richter M."/>
            <person name="Bargiela R."/>
            <person name="Peplies J."/>
            <person name="Huws S.A."/>
            <person name="Newbold C.J."/>
            <person name="Golyshin P.N."/>
            <person name="Simon M.A."/>
            <person name="Lopez G."/>
            <person name="Yakimov M.M."/>
            <person name="Ferrer M."/>
        </authorList>
    </citation>
    <scope>NUCLEOTIDE SEQUENCE</scope>
</reference>
<comment type="caution">
    <text evidence="4">The sequence shown here is derived from an EMBL/GenBank/DDBJ whole genome shotgun (WGS) entry which is preliminary data.</text>
</comment>
<accession>J9CZ13</accession>
<dbReference type="GO" id="GO:0005975">
    <property type="term" value="P:carbohydrate metabolic process"/>
    <property type="evidence" value="ECO:0007669"/>
    <property type="project" value="InterPro"/>
</dbReference>
<dbReference type="InterPro" id="IPR001223">
    <property type="entry name" value="Glyco_hydro18_cat"/>
</dbReference>
<keyword evidence="2" id="KW-0326">Glycosidase</keyword>
<proteinExistence type="predicted"/>
<dbReference type="PROSITE" id="PS01095">
    <property type="entry name" value="GH18_1"/>
    <property type="match status" value="1"/>
</dbReference>
<evidence type="ECO:0000259" key="3">
    <source>
        <dbReference type="PROSITE" id="PS51910"/>
    </source>
</evidence>
<evidence type="ECO:0000256" key="1">
    <source>
        <dbReference type="ARBA" id="ARBA00022801"/>
    </source>
</evidence>
<dbReference type="AlphaFoldDB" id="J9CZ13"/>
<dbReference type="Gene3D" id="3.40.5.30">
    <property type="entry name" value="(Trans)glycosidases - domain 2"/>
    <property type="match status" value="1"/>
</dbReference>
<dbReference type="Gene3D" id="3.20.20.80">
    <property type="entry name" value="Glycosidases"/>
    <property type="match status" value="1"/>
</dbReference>
<dbReference type="SMART" id="SM00636">
    <property type="entry name" value="Glyco_18"/>
    <property type="match status" value="1"/>
</dbReference>
<feature type="domain" description="GH18" evidence="3">
    <location>
        <begin position="33"/>
        <end position="315"/>
    </location>
</feature>
<evidence type="ECO:0000256" key="2">
    <source>
        <dbReference type="ARBA" id="ARBA00023295"/>
    </source>
</evidence>
<gene>
    <name evidence="4" type="ORF">EVA_06339</name>
</gene>
<sequence>MDKWFLLTAGLVALLLGGCFSSCGTTEAPVSSFSVGSYIRPQFYSAGRVDEENMLACQDLILFAAEPKGNGELYFKFEVWEEVNRKIRQKLEHKNIHLRLGVHHGDWRSACREEYRSRFVEAVARTIADYGFDGVDLDFEWPSTAEEYADYSATIVALKARLGKTCLLSVSLHPTAYRISPEAIRAVNWISLQCYGPRPLRFSFEKFESDVKEAIQYGIPADKLVAGLPFYATAGRGVEGTVAYRQLVEAGVVVDPTVNQTMWNGSRYTFNGQCTLRQKVKWARRMGLRGVMSWDLATDCAYSHPQSLQRAVVEAAIE</sequence>
<dbReference type="EMBL" id="AMCI01001439">
    <property type="protein sequence ID" value="EJX05521.1"/>
    <property type="molecule type" value="Genomic_DNA"/>
</dbReference>
<dbReference type="InterPro" id="IPR050314">
    <property type="entry name" value="Glycosyl_Hydrlase_18"/>
</dbReference>
<name>J9CZ13_9ZZZZ</name>
<dbReference type="InterPro" id="IPR011583">
    <property type="entry name" value="Chitinase_II/V-like_cat"/>
</dbReference>
<dbReference type="PANTHER" id="PTHR11177:SF317">
    <property type="entry name" value="CHITINASE 12-RELATED"/>
    <property type="match status" value="1"/>
</dbReference>
<dbReference type="PROSITE" id="PS51910">
    <property type="entry name" value="GH18_2"/>
    <property type="match status" value="1"/>
</dbReference>